<proteinExistence type="predicted"/>
<dbReference type="EMBL" id="ML014171">
    <property type="protein sequence ID" value="RKP01476.1"/>
    <property type="molecule type" value="Genomic_DNA"/>
</dbReference>
<evidence type="ECO:0000313" key="2">
    <source>
        <dbReference type="Proteomes" id="UP000274922"/>
    </source>
</evidence>
<dbReference type="AlphaFoldDB" id="A0A4P9X878"/>
<dbReference type="STRING" id="1555241.A0A4P9X878"/>
<dbReference type="GO" id="GO:0010972">
    <property type="term" value="P:negative regulation of G2/M transition of mitotic cell cycle"/>
    <property type="evidence" value="ECO:0007669"/>
    <property type="project" value="TreeGrafter"/>
</dbReference>
<dbReference type="InterPro" id="IPR006597">
    <property type="entry name" value="Sel1-like"/>
</dbReference>
<dbReference type="Pfam" id="PF08238">
    <property type="entry name" value="Sel1"/>
    <property type="match status" value="4"/>
</dbReference>
<accession>A0A4P9X878</accession>
<dbReference type="GO" id="GO:0032153">
    <property type="term" value="C:cell division site"/>
    <property type="evidence" value="ECO:0007669"/>
    <property type="project" value="TreeGrafter"/>
</dbReference>
<feature type="non-terminal residue" evidence="1">
    <location>
        <position position="1"/>
    </location>
</feature>
<dbReference type="Gene3D" id="1.25.40.10">
    <property type="entry name" value="Tetratricopeptide repeat domain"/>
    <property type="match status" value="1"/>
</dbReference>
<evidence type="ECO:0008006" key="3">
    <source>
        <dbReference type="Google" id="ProtNLM"/>
    </source>
</evidence>
<sequence>LAAAIAFHEANELDLAYHFLERAAAQDDVTAVGLLGIALRHGHGTRPDPRRATCCLARAVHLTLADLAATTPVLDRLRGRLLEQVLGALLHEVATDLRMRGWHHRPSRPRAVFFCRAAAALGHPEASYEWGMRLATGDGVRKDKQAASACLRRLELQTGPILDASWIWKPKWHPQPEE</sequence>
<evidence type="ECO:0000313" key="1">
    <source>
        <dbReference type="EMBL" id="RKP01476.1"/>
    </source>
</evidence>
<dbReference type="SUPFAM" id="SSF81901">
    <property type="entry name" value="HCP-like"/>
    <property type="match status" value="1"/>
</dbReference>
<dbReference type="PANTHER" id="PTHR43628:SF1">
    <property type="entry name" value="CHITIN SYNTHASE REGULATORY FACTOR 2-RELATED"/>
    <property type="match status" value="1"/>
</dbReference>
<gene>
    <name evidence="1" type="ORF">CXG81DRAFT_4629</name>
</gene>
<keyword evidence="2" id="KW-1185">Reference proteome</keyword>
<dbReference type="InterPro" id="IPR052945">
    <property type="entry name" value="Mitotic_Regulator"/>
</dbReference>
<feature type="non-terminal residue" evidence="1">
    <location>
        <position position="178"/>
    </location>
</feature>
<dbReference type="InterPro" id="IPR011990">
    <property type="entry name" value="TPR-like_helical_dom_sf"/>
</dbReference>
<dbReference type="PANTHER" id="PTHR43628">
    <property type="entry name" value="ACTIVATOR OF C KINASE PROTEIN 1-RELATED"/>
    <property type="match status" value="1"/>
</dbReference>
<name>A0A4P9X878_9FUNG</name>
<reference evidence="2" key="1">
    <citation type="journal article" date="2018" name="Nat. Microbiol.">
        <title>Leveraging single-cell genomics to expand the fungal tree of life.</title>
        <authorList>
            <person name="Ahrendt S.R."/>
            <person name="Quandt C.A."/>
            <person name="Ciobanu D."/>
            <person name="Clum A."/>
            <person name="Salamov A."/>
            <person name="Andreopoulos B."/>
            <person name="Cheng J.F."/>
            <person name="Woyke T."/>
            <person name="Pelin A."/>
            <person name="Henrissat B."/>
            <person name="Reynolds N.K."/>
            <person name="Benny G.L."/>
            <person name="Smith M.E."/>
            <person name="James T.Y."/>
            <person name="Grigoriev I.V."/>
        </authorList>
    </citation>
    <scope>NUCLEOTIDE SEQUENCE [LARGE SCALE GENOMIC DNA]</scope>
    <source>
        <strain evidence="2">ATCC 52028</strain>
    </source>
</reference>
<protein>
    <recommendedName>
        <fullName evidence="3">HCP-like protein</fullName>
    </recommendedName>
</protein>
<organism evidence="1 2">
    <name type="scientific">Caulochytrium protostelioides</name>
    <dbReference type="NCBI Taxonomy" id="1555241"/>
    <lineage>
        <taxon>Eukaryota</taxon>
        <taxon>Fungi</taxon>
        <taxon>Fungi incertae sedis</taxon>
        <taxon>Chytridiomycota</taxon>
        <taxon>Chytridiomycota incertae sedis</taxon>
        <taxon>Chytridiomycetes</taxon>
        <taxon>Caulochytriales</taxon>
        <taxon>Caulochytriaceae</taxon>
        <taxon>Caulochytrium</taxon>
    </lineage>
</organism>
<dbReference type="Proteomes" id="UP000274922">
    <property type="component" value="Unassembled WGS sequence"/>
</dbReference>